<evidence type="ECO:0000259" key="3">
    <source>
        <dbReference type="Pfam" id="PF02834"/>
    </source>
</evidence>
<evidence type="ECO:0000313" key="4">
    <source>
        <dbReference type="EMBL" id="MFC5402816.1"/>
    </source>
</evidence>
<feature type="active site" description="Proton acceptor" evidence="2">
    <location>
        <position position="149"/>
    </location>
</feature>
<comment type="similarity">
    <text evidence="2">Belongs to the 2H phosphoesterase superfamily. ThpR family.</text>
</comment>
<evidence type="ECO:0000256" key="2">
    <source>
        <dbReference type="HAMAP-Rule" id="MF_01940"/>
    </source>
</evidence>
<dbReference type="RefSeq" id="WP_378131621.1">
    <property type="nucleotide sequence ID" value="NZ_JBHSMI010000015.1"/>
</dbReference>
<keyword evidence="5" id="KW-1185">Reference proteome</keyword>
<keyword evidence="1 2" id="KW-0378">Hydrolase</keyword>
<dbReference type="InterPro" id="IPR014051">
    <property type="entry name" value="Phosphoesterase_HXTX"/>
</dbReference>
<feature type="short sequence motif" description="HXTX 2" evidence="2">
    <location>
        <begin position="149"/>
        <end position="152"/>
    </location>
</feature>
<dbReference type="InterPro" id="IPR009097">
    <property type="entry name" value="Cyclic_Pdiesterase"/>
</dbReference>
<reference evidence="5" key="1">
    <citation type="journal article" date="2019" name="Int. J. Syst. Evol. Microbiol.">
        <title>The Global Catalogue of Microorganisms (GCM) 10K type strain sequencing project: providing services to taxonomists for standard genome sequencing and annotation.</title>
        <authorList>
            <consortium name="The Broad Institute Genomics Platform"/>
            <consortium name="The Broad Institute Genome Sequencing Center for Infectious Disease"/>
            <person name="Wu L."/>
            <person name="Ma J."/>
        </authorList>
    </citation>
    <scope>NUCLEOTIDE SEQUENCE [LARGE SCALE GENOMIC DNA]</scope>
    <source>
        <strain evidence="5">CGMCC 1.18575</strain>
    </source>
</reference>
<comment type="function">
    <text evidence="2">Hydrolyzes RNA 2',3'-cyclic phosphodiester to an RNA 2'-phosphomonoester.</text>
</comment>
<comment type="caution">
    <text evidence="4">The sequence shown here is derived from an EMBL/GenBank/DDBJ whole genome shotgun (WGS) entry which is preliminary data.</text>
</comment>
<comment type="catalytic activity">
    <reaction evidence="2">
        <text>a 3'-end 2',3'-cyclophospho-ribonucleotide-RNA + H2O = a 3'-end 2'-phospho-ribonucleotide-RNA + H(+)</text>
        <dbReference type="Rhea" id="RHEA:11828"/>
        <dbReference type="Rhea" id="RHEA-COMP:10464"/>
        <dbReference type="Rhea" id="RHEA-COMP:17353"/>
        <dbReference type="ChEBI" id="CHEBI:15377"/>
        <dbReference type="ChEBI" id="CHEBI:15378"/>
        <dbReference type="ChEBI" id="CHEBI:83064"/>
        <dbReference type="ChEBI" id="CHEBI:173113"/>
        <dbReference type="EC" id="3.1.4.58"/>
    </reaction>
</comment>
<dbReference type="InterPro" id="IPR004175">
    <property type="entry name" value="RNA_CPDase"/>
</dbReference>
<feature type="short sequence motif" description="HXTX 1" evidence="2">
    <location>
        <begin position="44"/>
        <end position="47"/>
    </location>
</feature>
<dbReference type="GO" id="GO:0016874">
    <property type="term" value="F:ligase activity"/>
    <property type="evidence" value="ECO:0007669"/>
    <property type="project" value="UniProtKB-KW"/>
</dbReference>
<dbReference type="Pfam" id="PF02834">
    <property type="entry name" value="LigT_PEase"/>
    <property type="match status" value="1"/>
</dbReference>
<organism evidence="4 5">
    <name type="scientific">Cohnella soli</name>
    <dbReference type="NCBI Taxonomy" id="425005"/>
    <lineage>
        <taxon>Bacteria</taxon>
        <taxon>Bacillati</taxon>
        <taxon>Bacillota</taxon>
        <taxon>Bacilli</taxon>
        <taxon>Bacillales</taxon>
        <taxon>Paenibacillaceae</taxon>
        <taxon>Cohnella</taxon>
    </lineage>
</organism>
<dbReference type="SUPFAM" id="SSF55144">
    <property type="entry name" value="LigT-like"/>
    <property type="match status" value="1"/>
</dbReference>
<sequence length="216" mass="22622">MNNFRLFIGLPLPEAPTAALASIMPAIAGAGVRFRKWTHPQDLHITLHFLGDTPEARIHELAALTAAAAAKAAPFTLALARRPGVFGPPAAAPRVLWCGLAAPSASDAEGNTAGDAPMALAALHALHAALGERLRASGFATEARSYRAHVTLARDAAAGYDAAALEAAWRDAFPAVPPVWPAAEVALYRTHLGRRPSYEAIGRYSIGTDSPTNILL</sequence>
<dbReference type="Gene3D" id="3.90.1140.10">
    <property type="entry name" value="Cyclic phosphodiesterase"/>
    <property type="match status" value="1"/>
</dbReference>
<keyword evidence="4" id="KW-0436">Ligase</keyword>
<evidence type="ECO:0000313" key="5">
    <source>
        <dbReference type="Proteomes" id="UP001596113"/>
    </source>
</evidence>
<gene>
    <name evidence="4" type="ORF">ACFPOF_08690</name>
</gene>
<feature type="active site" description="Proton donor" evidence="2">
    <location>
        <position position="44"/>
    </location>
</feature>
<dbReference type="PANTHER" id="PTHR35561:SF1">
    <property type="entry name" value="RNA 2',3'-CYCLIC PHOSPHODIESTERASE"/>
    <property type="match status" value="1"/>
</dbReference>
<accession>A0ABW0HP38</accession>
<dbReference type="Proteomes" id="UP001596113">
    <property type="component" value="Unassembled WGS sequence"/>
</dbReference>
<evidence type="ECO:0000256" key="1">
    <source>
        <dbReference type="ARBA" id="ARBA00022801"/>
    </source>
</evidence>
<dbReference type="EC" id="3.1.4.58" evidence="2"/>
<feature type="domain" description="Phosphoesterase HXTX" evidence="3">
    <location>
        <begin position="11"/>
        <end position="97"/>
    </location>
</feature>
<protein>
    <recommendedName>
        <fullName evidence="2">RNA 2',3'-cyclic phosphodiesterase</fullName>
        <shortName evidence="2">RNA 2',3'-CPDase</shortName>
        <ecNumber evidence="2">3.1.4.58</ecNumber>
    </recommendedName>
</protein>
<name>A0ABW0HP38_9BACL</name>
<dbReference type="HAMAP" id="MF_01940">
    <property type="entry name" value="RNA_CPDase"/>
    <property type="match status" value="1"/>
</dbReference>
<dbReference type="EMBL" id="JBHSMI010000015">
    <property type="protein sequence ID" value="MFC5402816.1"/>
    <property type="molecule type" value="Genomic_DNA"/>
</dbReference>
<proteinExistence type="inferred from homology"/>
<dbReference type="PANTHER" id="PTHR35561">
    <property type="entry name" value="RNA 2',3'-CYCLIC PHOSPHODIESTERASE"/>
    <property type="match status" value="1"/>
</dbReference>